<dbReference type="STRING" id="650164.K5WKW5"/>
<dbReference type="Proteomes" id="UP000008370">
    <property type="component" value="Unassembled WGS sequence"/>
</dbReference>
<evidence type="ECO:0000256" key="2">
    <source>
        <dbReference type="ARBA" id="ARBA00023445"/>
    </source>
</evidence>
<dbReference type="PANTHER" id="PTHR10366:SF562">
    <property type="entry name" value="ALDEHYDE REDUCTASE II (AFU_ORTHOLOGUE AFUA_1G11360)"/>
    <property type="match status" value="1"/>
</dbReference>
<dbReference type="InParanoid" id="K5WKW5"/>
<dbReference type="RefSeq" id="XP_007400064.1">
    <property type="nucleotide sequence ID" value="XM_007400002.1"/>
</dbReference>
<name>K5WKW5_PHACS</name>
<accession>K5WKW5</accession>
<keyword evidence="1" id="KW-0560">Oxidoreductase</keyword>
<dbReference type="KEGG" id="pco:PHACADRAFT_199737"/>
<reference evidence="4 5" key="1">
    <citation type="journal article" date="2012" name="BMC Genomics">
        <title>Comparative genomics of the white-rot fungi, Phanerochaete carnosa and P. chrysosporium, to elucidate the genetic basis of the distinct wood types they colonize.</title>
        <authorList>
            <person name="Suzuki H."/>
            <person name="MacDonald J."/>
            <person name="Syed K."/>
            <person name="Salamov A."/>
            <person name="Hori C."/>
            <person name="Aerts A."/>
            <person name="Henrissat B."/>
            <person name="Wiebenga A."/>
            <person name="vanKuyk P.A."/>
            <person name="Barry K."/>
            <person name="Lindquist E."/>
            <person name="LaButti K."/>
            <person name="Lapidus A."/>
            <person name="Lucas S."/>
            <person name="Coutinho P."/>
            <person name="Gong Y."/>
            <person name="Samejima M."/>
            <person name="Mahadevan R."/>
            <person name="Abou-Zaid M."/>
            <person name="de Vries R.P."/>
            <person name="Igarashi K."/>
            <person name="Yadav J.S."/>
            <person name="Grigoriev I.V."/>
            <person name="Master E.R."/>
        </authorList>
    </citation>
    <scope>NUCLEOTIDE SEQUENCE [LARGE SCALE GENOMIC DNA]</scope>
    <source>
        <strain evidence="4 5">HHB-10118-sp</strain>
    </source>
</reference>
<dbReference type="InterPro" id="IPR001509">
    <property type="entry name" value="Epimerase_deHydtase"/>
</dbReference>
<dbReference type="OrthoDB" id="2735536at2759"/>
<evidence type="ECO:0000313" key="4">
    <source>
        <dbReference type="EMBL" id="EKM50897.1"/>
    </source>
</evidence>
<proteinExistence type="inferred from homology"/>
<dbReference type="PANTHER" id="PTHR10366">
    <property type="entry name" value="NAD DEPENDENT EPIMERASE/DEHYDRATASE"/>
    <property type="match status" value="1"/>
</dbReference>
<feature type="domain" description="NAD-dependent epimerase/dehydratase" evidence="3">
    <location>
        <begin position="27"/>
        <end position="145"/>
    </location>
</feature>
<dbReference type="AlphaFoldDB" id="K5WKW5"/>
<dbReference type="InterPro" id="IPR036291">
    <property type="entry name" value="NAD(P)-bd_dom_sf"/>
</dbReference>
<protein>
    <recommendedName>
        <fullName evidence="3">NAD-dependent epimerase/dehydratase domain-containing protein</fullName>
    </recommendedName>
</protein>
<comment type="similarity">
    <text evidence="2">Belongs to the NAD(P)-dependent epimerase/dehydratase family. Dihydroflavonol-4-reductase subfamily.</text>
</comment>
<organism evidence="4 5">
    <name type="scientific">Phanerochaete carnosa (strain HHB-10118-sp)</name>
    <name type="common">White-rot fungus</name>
    <name type="synonym">Peniophora carnosa</name>
    <dbReference type="NCBI Taxonomy" id="650164"/>
    <lineage>
        <taxon>Eukaryota</taxon>
        <taxon>Fungi</taxon>
        <taxon>Dikarya</taxon>
        <taxon>Basidiomycota</taxon>
        <taxon>Agaricomycotina</taxon>
        <taxon>Agaricomycetes</taxon>
        <taxon>Polyporales</taxon>
        <taxon>Phanerochaetaceae</taxon>
        <taxon>Phanerochaete</taxon>
    </lineage>
</organism>
<dbReference type="Pfam" id="PF01370">
    <property type="entry name" value="Epimerase"/>
    <property type="match status" value="1"/>
</dbReference>
<dbReference type="SUPFAM" id="SSF51735">
    <property type="entry name" value="NAD(P)-binding Rossmann-fold domains"/>
    <property type="match status" value="1"/>
</dbReference>
<dbReference type="HOGENOM" id="CLU_007383_9_2_1"/>
<keyword evidence="5" id="KW-1185">Reference proteome</keyword>
<evidence type="ECO:0000256" key="1">
    <source>
        <dbReference type="ARBA" id="ARBA00023002"/>
    </source>
</evidence>
<dbReference type="EMBL" id="JH930477">
    <property type="protein sequence ID" value="EKM50897.1"/>
    <property type="molecule type" value="Genomic_DNA"/>
</dbReference>
<gene>
    <name evidence="4" type="ORF">PHACADRAFT_199737</name>
</gene>
<dbReference type="Gene3D" id="3.40.50.720">
    <property type="entry name" value="NAD(P)-binding Rossmann-like Domain"/>
    <property type="match status" value="1"/>
</dbReference>
<dbReference type="GeneID" id="18911432"/>
<evidence type="ECO:0000313" key="5">
    <source>
        <dbReference type="Proteomes" id="UP000008370"/>
    </source>
</evidence>
<evidence type="ECO:0000259" key="3">
    <source>
        <dbReference type="Pfam" id="PF01370"/>
    </source>
</evidence>
<dbReference type="InterPro" id="IPR050425">
    <property type="entry name" value="NAD(P)_dehydrat-like"/>
</dbReference>
<sequence>MSQVPLQDLGTDLCSGRLAPVEPGSLVLVTGVNGYIASTVALLLLEKGYKVRGTVRSLTRGAYVQNEFKKFGDNFELVEVPDVAAPAAFKEAMNGVDAAIHTSAPVTFDAKKPEEQYVPSIGGTMNIMRSAHETPSVKRVMYLGSLGSAVMTGIDASKEVFTRERWNIMTQEAVKNLDDPAIGFHIYLGAKLEAEIAAWNVIKPQYAFTTFLGAIVIGGPILREFTSPPRQDQGLGQLYDVLANPPRVDGISPVKSGESAHAIEMVFVPDLLPEVVWIHVYDFAELFVASLTSDKAVGKRLLGVAGRMSWAGDAEIIRKEFPSRPFPPVKADAPTLTYPGSDVAEFDTELEKELLGHDWRPLEEAVLSTARDLIAKESKGWDKPAA</sequence>
<dbReference type="GO" id="GO:0016616">
    <property type="term" value="F:oxidoreductase activity, acting on the CH-OH group of donors, NAD or NADP as acceptor"/>
    <property type="evidence" value="ECO:0007669"/>
    <property type="project" value="TreeGrafter"/>
</dbReference>